<reference evidence="1 2" key="1">
    <citation type="submission" date="2020-12" db="EMBL/GenBank/DDBJ databases">
        <title>Identification and biosynthesis of polyene macrolides produced by Streptomyces alfalfae Men-myco-93-63.</title>
        <authorList>
            <person name="Liu D."/>
            <person name="Li Y."/>
            <person name="Liu L."/>
            <person name="Han X."/>
            <person name="Shen F."/>
        </authorList>
    </citation>
    <scope>NUCLEOTIDE SEQUENCE [LARGE SCALE GENOMIC DNA]</scope>
    <source>
        <strain evidence="1 2">Men-myco-93-63</strain>
    </source>
</reference>
<accession>A0A7T4U2S9</accession>
<name>A0A7T4U2S9_9ACTN</name>
<organism evidence="1 2">
    <name type="scientific">Streptomyces alfalfae</name>
    <dbReference type="NCBI Taxonomy" id="1642299"/>
    <lineage>
        <taxon>Bacteria</taxon>
        <taxon>Bacillati</taxon>
        <taxon>Actinomycetota</taxon>
        <taxon>Actinomycetes</taxon>
        <taxon>Kitasatosporales</taxon>
        <taxon>Streptomycetaceae</taxon>
        <taxon>Streptomyces</taxon>
    </lineage>
</organism>
<dbReference type="Proteomes" id="UP000596130">
    <property type="component" value="Chromosome"/>
</dbReference>
<sequence length="62" mass="6878">MRYFQFAHLPAELQAVATLFSKLAYDLYTTLPAGPELSVALRKLLESKDAAVRAALDIPQEN</sequence>
<dbReference type="EMBL" id="CP065959">
    <property type="protein sequence ID" value="QQC93812.1"/>
    <property type="molecule type" value="Genomic_DNA"/>
</dbReference>
<proteinExistence type="predicted"/>
<gene>
    <name evidence="1" type="ORF">I8755_16430</name>
</gene>
<protein>
    <submittedName>
        <fullName evidence="1">Uncharacterized protein</fullName>
    </submittedName>
</protein>
<dbReference type="AlphaFoldDB" id="A0A7T4U2S9"/>
<evidence type="ECO:0000313" key="1">
    <source>
        <dbReference type="EMBL" id="QQC93812.1"/>
    </source>
</evidence>
<evidence type="ECO:0000313" key="2">
    <source>
        <dbReference type="Proteomes" id="UP000596130"/>
    </source>
</evidence>